<organism evidence="1 2">
    <name type="scientific">Parasponia andersonii</name>
    <name type="common">Sponia andersonii</name>
    <dbReference type="NCBI Taxonomy" id="3476"/>
    <lineage>
        <taxon>Eukaryota</taxon>
        <taxon>Viridiplantae</taxon>
        <taxon>Streptophyta</taxon>
        <taxon>Embryophyta</taxon>
        <taxon>Tracheophyta</taxon>
        <taxon>Spermatophyta</taxon>
        <taxon>Magnoliopsida</taxon>
        <taxon>eudicotyledons</taxon>
        <taxon>Gunneridae</taxon>
        <taxon>Pentapetalae</taxon>
        <taxon>rosids</taxon>
        <taxon>fabids</taxon>
        <taxon>Rosales</taxon>
        <taxon>Cannabaceae</taxon>
        <taxon>Parasponia</taxon>
    </lineage>
</organism>
<protein>
    <submittedName>
        <fullName evidence="1">Uncharacterized protein</fullName>
    </submittedName>
</protein>
<dbReference type="Proteomes" id="UP000237105">
    <property type="component" value="Unassembled WGS sequence"/>
</dbReference>
<reference evidence="2" key="1">
    <citation type="submission" date="2016-06" db="EMBL/GenBank/DDBJ databases">
        <title>Parallel loss of symbiosis genes in relatives of nitrogen-fixing non-legume Parasponia.</title>
        <authorList>
            <person name="Van Velzen R."/>
            <person name="Holmer R."/>
            <person name="Bu F."/>
            <person name="Rutten L."/>
            <person name="Van Zeijl A."/>
            <person name="Liu W."/>
            <person name="Santuari L."/>
            <person name="Cao Q."/>
            <person name="Sharma T."/>
            <person name="Shen D."/>
            <person name="Roswanjaya Y."/>
            <person name="Wardhani T."/>
            <person name="Kalhor M.S."/>
            <person name="Jansen J."/>
            <person name="Van den Hoogen J."/>
            <person name="Gungor B."/>
            <person name="Hartog M."/>
            <person name="Hontelez J."/>
            <person name="Verver J."/>
            <person name="Yang W.-C."/>
            <person name="Schijlen E."/>
            <person name="Repin R."/>
            <person name="Schilthuizen M."/>
            <person name="Schranz E."/>
            <person name="Heidstra R."/>
            <person name="Miyata K."/>
            <person name="Fedorova E."/>
            <person name="Kohlen W."/>
            <person name="Bisseling T."/>
            <person name="Smit S."/>
            <person name="Geurts R."/>
        </authorList>
    </citation>
    <scope>NUCLEOTIDE SEQUENCE [LARGE SCALE GENOMIC DNA]</scope>
    <source>
        <strain evidence="2">cv. WU1-14</strain>
    </source>
</reference>
<dbReference type="EMBL" id="JXTB01000439">
    <property type="protein sequence ID" value="PON40396.1"/>
    <property type="molecule type" value="Genomic_DNA"/>
</dbReference>
<proteinExistence type="predicted"/>
<gene>
    <name evidence="1" type="ORF">PanWU01x14_297920</name>
</gene>
<evidence type="ECO:0000313" key="1">
    <source>
        <dbReference type="EMBL" id="PON40396.1"/>
    </source>
</evidence>
<evidence type="ECO:0000313" key="2">
    <source>
        <dbReference type="Proteomes" id="UP000237105"/>
    </source>
</evidence>
<dbReference type="AlphaFoldDB" id="A0A2P5AV22"/>
<sequence>INDKYTNFSFLLFFFFFIQTCIRKLSFYITNKFTPFPLFFSCSNSLHELPNGDIIRQFSKERGPTIFSDEVVIAGDRKRSDFHAIFVGNQMQKGVVSFLYMNLELEFRILEI</sequence>
<accession>A0A2P5AV22</accession>
<feature type="non-terminal residue" evidence="1">
    <location>
        <position position="1"/>
    </location>
</feature>
<name>A0A2P5AV22_PARAD</name>
<keyword evidence="2" id="KW-1185">Reference proteome</keyword>
<comment type="caution">
    <text evidence="1">The sequence shown here is derived from an EMBL/GenBank/DDBJ whole genome shotgun (WGS) entry which is preliminary data.</text>
</comment>